<evidence type="ECO:0000313" key="2">
    <source>
        <dbReference type="EMBL" id="CAG6764248.1"/>
    </source>
</evidence>
<reference evidence="2" key="1">
    <citation type="submission" date="2021-05" db="EMBL/GenBank/DDBJ databases">
        <authorList>
            <person name="Alioto T."/>
            <person name="Alioto T."/>
            <person name="Gomez Garrido J."/>
        </authorList>
    </citation>
    <scope>NUCLEOTIDE SEQUENCE</scope>
</reference>
<keyword evidence="1" id="KW-1133">Transmembrane helix</keyword>
<evidence type="ECO:0000256" key="1">
    <source>
        <dbReference type="SAM" id="Phobius"/>
    </source>
</evidence>
<proteinExistence type="predicted"/>
<keyword evidence="1" id="KW-0812">Transmembrane</keyword>
<organism evidence="2">
    <name type="scientific">Cacopsylla melanoneura</name>
    <dbReference type="NCBI Taxonomy" id="428564"/>
    <lineage>
        <taxon>Eukaryota</taxon>
        <taxon>Metazoa</taxon>
        <taxon>Ecdysozoa</taxon>
        <taxon>Arthropoda</taxon>
        <taxon>Hexapoda</taxon>
        <taxon>Insecta</taxon>
        <taxon>Pterygota</taxon>
        <taxon>Neoptera</taxon>
        <taxon>Paraneoptera</taxon>
        <taxon>Hemiptera</taxon>
        <taxon>Sternorrhyncha</taxon>
        <taxon>Psylloidea</taxon>
        <taxon>Psyllidae</taxon>
        <taxon>Psyllinae</taxon>
        <taxon>Cacopsylla</taxon>
    </lineage>
</organism>
<feature type="transmembrane region" description="Helical" evidence="1">
    <location>
        <begin position="29"/>
        <end position="49"/>
    </location>
</feature>
<name>A0A8D9ERZ9_9HEMI</name>
<sequence>MFFSFFLISFSPSILISLSLSPSMSFSPSIQVFISPLLCPSLLVSHLFLSLHSKSYSLPFYVRLSLFPFSFFLPLSYIYVFFFLLSIHIYLRGSHLPSGENPCLSSLSFPPF</sequence>
<keyword evidence="1" id="KW-0472">Membrane</keyword>
<dbReference type="EMBL" id="HBUF01565227">
    <property type="protein sequence ID" value="CAG6764248.1"/>
    <property type="molecule type" value="Transcribed_RNA"/>
</dbReference>
<feature type="transmembrane region" description="Helical" evidence="1">
    <location>
        <begin position="61"/>
        <end position="91"/>
    </location>
</feature>
<accession>A0A8D9ERZ9</accession>
<protein>
    <submittedName>
        <fullName evidence="2">Uncharacterized protein</fullName>
    </submittedName>
</protein>
<dbReference type="AlphaFoldDB" id="A0A8D9ERZ9"/>